<keyword evidence="8" id="KW-0539">Nucleus</keyword>
<organism evidence="13 14">
    <name type="scientific">Cyprinus carpio</name>
    <name type="common">Common carp</name>
    <dbReference type="NCBI Taxonomy" id="7962"/>
    <lineage>
        <taxon>Eukaryota</taxon>
        <taxon>Metazoa</taxon>
        <taxon>Chordata</taxon>
        <taxon>Craniata</taxon>
        <taxon>Vertebrata</taxon>
        <taxon>Euteleostomi</taxon>
        <taxon>Actinopterygii</taxon>
        <taxon>Neopterygii</taxon>
        <taxon>Teleostei</taxon>
        <taxon>Ostariophysi</taxon>
        <taxon>Cypriniformes</taxon>
        <taxon>Cyprinidae</taxon>
        <taxon>Cyprininae</taxon>
        <taxon>Cyprinus</taxon>
    </lineage>
</organism>
<comment type="subunit">
    <text evidence="12">Binds PPP1CA and actin.</text>
</comment>
<keyword evidence="6" id="KW-0770">Synapse</keyword>
<evidence type="ECO:0000256" key="4">
    <source>
        <dbReference type="ARBA" id="ARBA00022490"/>
    </source>
</evidence>
<sequence length="111" mass="13183">MVLETVCSSTAEEVEKLASIHSESLVTGSHCRSRFASLGRLFKPWKWRKKQSEKFKQRSTALERRMSVRQSREELIKRGVLKEIFEKDLIIHLENHNVHRFLTFHIVFFIN</sequence>
<dbReference type="InterPro" id="IPR004018">
    <property type="entry name" value="RPEL_repeat"/>
</dbReference>
<comment type="similarity">
    <text evidence="3 12">Belongs to the phosphatase and actin regulator family.</text>
</comment>
<name>A0A8C2HVH4_CYPCA</name>
<keyword evidence="9" id="KW-0650">Protein phosphatase inhibitor</keyword>
<evidence type="ECO:0000256" key="3">
    <source>
        <dbReference type="ARBA" id="ARBA00009795"/>
    </source>
</evidence>
<dbReference type="GO" id="GO:0005634">
    <property type="term" value="C:nucleus"/>
    <property type="evidence" value="ECO:0007669"/>
    <property type="project" value="UniProtKB-SubCell"/>
</dbReference>
<evidence type="ECO:0000256" key="7">
    <source>
        <dbReference type="ARBA" id="ARBA00023203"/>
    </source>
</evidence>
<dbReference type="GO" id="GO:0004864">
    <property type="term" value="F:protein phosphatase inhibitor activity"/>
    <property type="evidence" value="ECO:0007669"/>
    <property type="project" value="UniProtKB-UniRule"/>
</dbReference>
<dbReference type="PANTHER" id="PTHR12751:SF6">
    <property type="entry name" value="PHOSPHATASE AND ACTIN REGULATOR 1"/>
    <property type="match status" value="1"/>
</dbReference>
<evidence type="ECO:0000256" key="12">
    <source>
        <dbReference type="RuleBase" id="RU301113"/>
    </source>
</evidence>
<keyword evidence="4" id="KW-0963">Cytoplasm</keyword>
<feature type="repeat" description="RPEL" evidence="11">
    <location>
        <begin position="60"/>
        <end position="85"/>
    </location>
</feature>
<evidence type="ECO:0000256" key="8">
    <source>
        <dbReference type="ARBA" id="ARBA00023242"/>
    </source>
</evidence>
<evidence type="ECO:0000313" key="14">
    <source>
        <dbReference type="Proteomes" id="UP000694701"/>
    </source>
</evidence>
<comment type="subcellular location">
    <subcellularLocation>
        <location evidence="2">Cytoplasm</location>
    </subcellularLocation>
    <subcellularLocation>
        <location evidence="1">Nucleus</location>
    </subcellularLocation>
    <subcellularLocation>
        <location evidence="10">Synapse</location>
    </subcellularLocation>
</comment>
<dbReference type="GO" id="GO:0043149">
    <property type="term" value="P:stress fiber assembly"/>
    <property type="evidence" value="ECO:0007669"/>
    <property type="project" value="TreeGrafter"/>
</dbReference>
<dbReference type="PANTHER" id="PTHR12751">
    <property type="entry name" value="PHOSPHATASE AND ACTIN REGULATOR PHACTR"/>
    <property type="match status" value="1"/>
</dbReference>
<evidence type="ECO:0000256" key="11">
    <source>
        <dbReference type="PROSITE-ProRule" id="PRU00401"/>
    </source>
</evidence>
<evidence type="ECO:0000256" key="2">
    <source>
        <dbReference type="ARBA" id="ARBA00004496"/>
    </source>
</evidence>
<evidence type="ECO:0000313" key="13">
    <source>
        <dbReference type="Ensembl" id="ENSCCRP00020070474.1"/>
    </source>
</evidence>
<evidence type="ECO:0000256" key="1">
    <source>
        <dbReference type="ARBA" id="ARBA00004123"/>
    </source>
</evidence>
<dbReference type="AlphaFoldDB" id="A0A8C2HVH4"/>
<dbReference type="Gene3D" id="6.10.140.1750">
    <property type="match status" value="1"/>
</dbReference>
<keyword evidence="5 12" id="KW-0677">Repeat</keyword>
<protein>
    <recommendedName>
        <fullName evidence="12">Phosphatase and actin regulator</fullName>
    </recommendedName>
</protein>
<dbReference type="Proteomes" id="UP000694701">
    <property type="component" value="Unplaced"/>
</dbReference>
<evidence type="ECO:0000256" key="6">
    <source>
        <dbReference type="ARBA" id="ARBA00023018"/>
    </source>
</evidence>
<dbReference type="GO" id="GO:0003779">
    <property type="term" value="F:actin binding"/>
    <property type="evidence" value="ECO:0007669"/>
    <property type="project" value="UniProtKB-KW"/>
</dbReference>
<dbReference type="PROSITE" id="PS51073">
    <property type="entry name" value="RPEL"/>
    <property type="match status" value="1"/>
</dbReference>
<evidence type="ECO:0000256" key="10">
    <source>
        <dbReference type="ARBA" id="ARBA00034103"/>
    </source>
</evidence>
<dbReference type="GO" id="GO:0005737">
    <property type="term" value="C:cytoplasm"/>
    <property type="evidence" value="ECO:0007669"/>
    <property type="project" value="UniProtKB-SubCell"/>
</dbReference>
<proteinExistence type="inferred from homology"/>
<keyword evidence="7 12" id="KW-0009">Actin-binding</keyword>
<evidence type="ECO:0000256" key="9">
    <source>
        <dbReference type="ARBA" id="ARBA00023272"/>
    </source>
</evidence>
<dbReference type="Ensembl" id="ENSCCRT00020077426.1">
    <property type="protein sequence ID" value="ENSCCRP00020070474.1"/>
    <property type="gene ID" value="ENSCCRG00020032962.1"/>
</dbReference>
<dbReference type="Pfam" id="PF02755">
    <property type="entry name" value="RPEL"/>
    <property type="match status" value="1"/>
</dbReference>
<reference evidence="13" key="1">
    <citation type="submission" date="2025-08" db="UniProtKB">
        <authorList>
            <consortium name="Ensembl"/>
        </authorList>
    </citation>
    <scope>IDENTIFICATION</scope>
</reference>
<dbReference type="GO" id="GO:0048870">
    <property type="term" value="P:cell motility"/>
    <property type="evidence" value="ECO:0007669"/>
    <property type="project" value="TreeGrafter"/>
</dbReference>
<dbReference type="GO" id="GO:0045202">
    <property type="term" value="C:synapse"/>
    <property type="evidence" value="ECO:0007669"/>
    <property type="project" value="UniProtKB-SubCell"/>
</dbReference>
<evidence type="ECO:0000256" key="5">
    <source>
        <dbReference type="ARBA" id="ARBA00022737"/>
    </source>
</evidence>
<accession>A0A8C2HVH4</accession>